<dbReference type="OrthoDB" id="9781413at2"/>
<gene>
    <name evidence="1" type="ORF">BACCAP_02678</name>
</gene>
<dbReference type="Gene3D" id="3.30.1240.10">
    <property type="match status" value="1"/>
</dbReference>
<dbReference type="Gene3D" id="3.40.50.1000">
    <property type="entry name" value="HAD superfamily/HAD-like"/>
    <property type="match status" value="1"/>
</dbReference>
<dbReference type="GO" id="GO:0016791">
    <property type="term" value="F:phosphatase activity"/>
    <property type="evidence" value="ECO:0007669"/>
    <property type="project" value="TreeGrafter"/>
</dbReference>
<sequence length="276" mass="29689">MGIRLIAVDLDGTLLASDSATVPEENIRALRRAAEKGAEIVLASGRSLAMMRDAAEQLGCVNYAVSSLGAAVTDLRTGRQLAVQGLTPEQRRAIIAVLAPYEPLIEVYCDNRIYVEREELERRPPESDFDFLRFRYDDRVDGLDAVLGERTVEKVDADFFPDTAALEDVRVKLEAMGGLHVLTYPRHLHMEVSDAGATKSSGMQALCGYLGIAAEEVLALGDSDNDLDLFAWAGSSAAMANGSPLARQAADMVTVSNDEGGVARGVEALMDRIGDS</sequence>
<dbReference type="SUPFAM" id="SSF56784">
    <property type="entry name" value="HAD-like"/>
    <property type="match status" value="1"/>
</dbReference>
<dbReference type="Proteomes" id="UP000003639">
    <property type="component" value="Unassembled WGS sequence"/>
</dbReference>
<dbReference type="InterPro" id="IPR023214">
    <property type="entry name" value="HAD_sf"/>
</dbReference>
<dbReference type="InterPro" id="IPR036412">
    <property type="entry name" value="HAD-like_sf"/>
</dbReference>
<evidence type="ECO:0000313" key="2">
    <source>
        <dbReference type="Proteomes" id="UP000003639"/>
    </source>
</evidence>
<dbReference type="Pfam" id="PF08282">
    <property type="entry name" value="Hydrolase_3"/>
    <property type="match status" value="1"/>
</dbReference>
<dbReference type="EMBL" id="AAXG02000016">
    <property type="protein sequence ID" value="EDM99620.1"/>
    <property type="molecule type" value="Genomic_DNA"/>
</dbReference>
<reference evidence="1 2" key="2">
    <citation type="submission" date="2007-06" db="EMBL/GenBank/DDBJ databases">
        <title>Draft genome sequence of Pseudoflavonifractor capillosus ATCC 29799.</title>
        <authorList>
            <person name="Sudarsanam P."/>
            <person name="Ley R."/>
            <person name="Guruge J."/>
            <person name="Turnbaugh P.J."/>
            <person name="Mahowald M."/>
            <person name="Liep D."/>
            <person name="Gordon J."/>
        </authorList>
    </citation>
    <scope>NUCLEOTIDE SEQUENCE [LARGE SCALE GENOMIC DNA]</scope>
    <source>
        <strain evidence="1 2">ATCC 29799</strain>
    </source>
</reference>
<dbReference type="PROSITE" id="PS01229">
    <property type="entry name" value="COF_2"/>
    <property type="match status" value="1"/>
</dbReference>
<name>A6NWT3_9FIRM</name>
<dbReference type="RefSeq" id="WP_006573207.1">
    <property type="nucleotide sequence ID" value="NZ_AAXG02000016.1"/>
</dbReference>
<dbReference type="PANTHER" id="PTHR10000">
    <property type="entry name" value="PHOSPHOSERINE PHOSPHATASE"/>
    <property type="match status" value="1"/>
</dbReference>
<dbReference type="InterPro" id="IPR000150">
    <property type="entry name" value="Cof"/>
</dbReference>
<dbReference type="AlphaFoldDB" id="A6NWT3"/>
<organism evidence="1 2">
    <name type="scientific">Pseudoflavonifractor capillosus ATCC 29799</name>
    <dbReference type="NCBI Taxonomy" id="411467"/>
    <lineage>
        <taxon>Bacteria</taxon>
        <taxon>Bacillati</taxon>
        <taxon>Bacillota</taxon>
        <taxon>Clostridia</taxon>
        <taxon>Eubacteriales</taxon>
        <taxon>Oscillospiraceae</taxon>
        <taxon>Pseudoflavonifractor</taxon>
    </lineage>
</organism>
<dbReference type="GO" id="GO:0005829">
    <property type="term" value="C:cytosol"/>
    <property type="evidence" value="ECO:0007669"/>
    <property type="project" value="TreeGrafter"/>
</dbReference>
<dbReference type="GO" id="GO:0000287">
    <property type="term" value="F:magnesium ion binding"/>
    <property type="evidence" value="ECO:0007669"/>
    <property type="project" value="TreeGrafter"/>
</dbReference>
<dbReference type="PANTHER" id="PTHR10000:SF8">
    <property type="entry name" value="HAD SUPERFAMILY HYDROLASE-LIKE, TYPE 3"/>
    <property type="match status" value="1"/>
</dbReference>
<dbReference type="STRING" id="411467.BACCAP_02678"/>
<dbReference type="eggNOG" id="COG0561">
    <property type="taxonomic scope" value="Bacteria"/>
</dbReference>
<accession>A6NWT3</accession>
<evidence type="ECO:0000313" key="1">
    <source>
        <dbReference type="EMBL" id="EDM99620.1"/>
    </source>
</evidence>
<keyword evidence="2" id="KW-1185">Reference proteome</keyword>
<reference evidence="1 2" key="1">
    <citation type="submission" date="2007-04" db="EMBL/GenBank/DDBJ databases">
        <authorList>
            <person name="Fulton L."/>
            <person name="Clifton S."/>
            <person name="Fulton B."/>
            <person name="Xu J."/>
            <person name="Minx P."/>
            <person name="Pepin K.H."/>
            <person name="Johnson M."/>
            <person name="Thiruvilangam P."/>
            <person name="Bhonagiri V."/>
            <person name="Nash W.E."/>
            <person name="Mardis E.R."/>
            <person name="Wilson R.K."/>
        </authorList>
    </citation>
    <scope>NUCLEOTIDE SEQUENCE [LARGE SCALE GENOMIC DNA]</scope>
    <source>
        <strain evidence="1 2">ATCC 29799</strain>
    </source>
</reference>
<protein>
    <submittedName>
        <fullName evidence="1">Cof-like hydrolase</fullName>
    </submittedName>
</protein>
<comment type="caution">
    <text evidence="1">The sequence shown here is derived from an EMBL/GenBank/DDBJ whole genome shotgun (WGS) entry which is preliminary data.</text>
</comment>
<keyword evidence="1" id="KW-0378">Hydrolase</keyword>
<dbReference type="NCBIfam" id="TIGR00099">
    <property type="entry name" value="Cof-subfamily"/>
    <property type="match status" value="1"/>
</dbReference>
<dbReference type="PROSITE" id="PS01228">
    <property type="entry name" value="COF_1"/>
    <property type="match status" value="1"/>
</dbReference>
<proteinExistence type="predicted"/>